<keyword evidence="6 9" id="KW-1133">Transmembrane helix</keyword>
<dbReference type="EMBL" id="FWFW01000004">
    <property type="protein sequence ID" value="SLN39290.1"/>
    <property type="molecule type" value="Genomic_DNA"/>
</dbReference>
<evidence type="ECO:0000313" key="12">
    <source>
        <dbReference type="Proteomes" id="UP000193307"/>
    </source>
</evidence>
<comment type="function">
    <text evidence="9">Catalyzes the phospholipid dependent N-acylation of the N-terminal cysteine of apolipoprotein, the last step in lipoprotein maturation.</text>
</comment>
<keyword evidence="3 9" id="KW-1003">Cell membrane</keyword>
<dbReference type="PANTHER" id="PTHR38686:SF1">
    <property type="entry name" value="APOLIPOPROTEIN N-ACYLTRANSFERASE"/>
    <property type="match status" value="1"/>
</dbReference>
<reference evidence="11 12" key="1">
    <citation type="submission" date="2017-03" db="EMBL/GenBank/DDBJ databases">
        <authorList>
            <person name="Afonso C.L."/>
            <person name="Miller P.J."/>
            <person name="Scott M.A."/>
            <person name="Spackman E."/>
            <person name="Goraichik I."/>
            <person name="Dimitrov K.M."/>
            <person name="Suarez D.L."/>
            <person name="Swayne D.E."/>
        </authorList>
    </citation>
    <scope>NUCLEOTIDE SEQUENCE [LARGE SCALE GENOMIC DNA]</scope>
    <source>
        <strain evidence="11 12">CECT 7971</strain>
    </source>
</reference>
<feature type="transmembrane region" description="Helical" evidence="9">
    <location>
        <begin position="51"/>
        <end position="68"/>
    </location>
</feature>
<feature type="transmembrane region" description="Helical" evidence="9">
    <location>
        <begin position="181"/>
        <end position="200"/>
    </location>
</feature>
<keyword evidence="4 9" id="KW-0808">Transferase</keyword>
<comment type="pathway">
    <text evidence="9">Protein modification; lipoprotein biosynthesis (N-acyl transfer).</text>
</comment>
<dbReference type="HAMAP" id="MF_01148">
    <property type="entry name" value="Lnt"/>
    <property type="match status" value="1"/>
</dbReference>
<dbReference type="InterPro" id="IPR045378">
    <property type="entry name" value="LNT_N"/>
</dbReference>
<dbReference type="EC" id="2.3.1.269" evidence="9"/>
<dbReference type="Pfam" id="PF00795">
    <property type="entry name" value="CN_hydrolase"/>
    <property type="match status" value="1"/>
</dbReference>
<dbReference type="NCBIfam" id="TIGR00546">
    <property type="entry name" value="lnt"/>
    <property type="match status" value="1"/>
</dbReference>
<dbReference type="InterPro" id="IPR004563">
    <property type="entry name" value="Apolipo_AcylTrfase"/>
</dbReference>
<dbReference type="UniPathway" id="UPA00666"/>
<dbReference type="PROSITE" id="PS50263">
    <property type="entry name" value="CN_HYDROLASE"/>
    <property type="match status" value="1"/>
</dbReference>
<comment type="similarity">
    <text evidence="2 9">Belongs to the CN hydrolase family. Apolipoprotein N-acyltransferase subfamily.</text>
</comment>
<keyword evidence="5 9" id="KW-0812">Transmembrane</keyword>
<sequence>MCKPQMRAFIAGIICAFGQAPWQSTVLAVLGYAVAAVLWAQSSSPRNAAHVGWFFGLGTFLISVSWLAEPFLVEPERHAWMIPFALAGMAGGLALFWALAFYLSKRVRTGLWGLVAFWGLAELARGYVLTGFPWALPAYIWLDTPVAQIASYIGPYGLTAMTFGLAALCARAYLKKSYVAAAWPIVYVCAMVGSGAFIFAQPLPADTDHTLRIVQPNAAQHLKWDPAYIPIFFERALDLSAPEGADLVIWPETSVAAPLYAAQPYLEQIATRSAPVQTVVGLQRVEGYRGYNSAAVIGTGGAVTQIYDKRHLVPFGEYMPLPNIMNALGLRSFTAQEGYGFSAGTEAALFDFGPLGKALPLICYEAIFPRDTRSETRPDWLLQITNDAWFGKLSGPQQSLAQARFRAIELGLPMVRAANTGVSAITDARGTVRAFIPLGQAGALNAILPSALPPTLYARLGERGVFGFLIFVAVCAWLLPLRRIFRKTV</sequence>
<keyword evidence="12" id="KW-1185">Reference proteome</keyword>
<evidence type="ECO:0000256" key="8">
    <source>
        <dbReference type="ARBA" id="ARBA00023315"/>
    </source>
</evidence>
<dbReference type="InterPro" id="IPR003010">
    <property type="entry name" value="C-N_Hydrolase"/>
</dbReference>
<feature type="domain" description="CN hydrolase" evidence="10">
    <location>
        <begin position="214"/>
        <end position="454"/>
    </location>
</feature>
<dbReference type="STRING" id="658057.SAMN04488032_103240"/>
<keyword evidence="11" id="KW-0449">Lipoprotein</keyword>
<accession>A0A1Y5SEZ6</accession>
<evidence type="ECO:0000256" key="4">
    <source>
        <dbReference type="ARBA" id="ARBA00022679"/>
    </source>
</evidence>
<organism evidence="11 12">
    <name type="scientific">Pacificibacter marinus</name>
    <dbReference type="NCBI Taxonomy" id="658057"/>
    <lineage>
        <taxon>Bacteria</taxon>
        <taxon>Pseudomonadati</taxon>
        <taxon>Pseudomonadota</taxon>
        <taxon>Alphaproteobacteria</taxon>
        <taxon>Rhodobacterales</taxon>
        <taxon>Roseobacteraceae</taxon>
        <taxon>Pacificibacter</taxon>
    </lineage>
</organism>
<dbReference type="Proteomes" id="UP000193307">
    <property type="component" value="Unassembled WGS sequence"/>
</dbReference>
<evidence type="ECO:0000259" key="10">
    <source>
        <dbReference type="PROSITE" id="PS50263"/>
    </source>
</evidence>
<dbReference type="GO" id="GO:0016410">
    <property type="term" value="F:N-acyltransferase activity"/>
    <property type="evidence" value="ECO:0007669"/>
    <property type="project" value="UniProtKB-UniRule"/>
</dbReference>
<evidence type="ECO:0000256" key="3">
    <source>
        <dbReference type="ARBA" id="ARBA00022475"/>
    </source>
</evidence>
<evidence type="ECO:0000256" key="1">
    <source>
        <dbReference type="ARBA" id="ARBA00004651"/>
    </source>
</evidence>
<keyword evidence="8 9" id="KW-0012">Acyltransferase</keyword>
<evidence type="ECO:0000256" key="5">
    <source>
        <dbReference type="ARBA" id="ARBA00022692"/>
    </source>
</evidence>
<evidence type="ECO:0000256" key="9">
    <source>
        <dbReference type="HAMAP-Rule" id="MF_01148"/>
    </source>
</evidence>
<evidence type="ECO:0000256" key="7">
    <source>
        <dbReference type="ARBA" id="ARBA00023136"/>
    </source>
</evidence>
<evidence type="ECO:0000313" key="11">
    <source>
        <dbReference type="EMBL" id="SLN39290.1"/>
    </source>
</evidence>
<feature type="transmembrane region" description="Helical" evidence="9">
    <location>
        <begin position="110"/>
        <end position="129"/>
    </location>
</feature>
<dbReference type="Pfam" id="PF20154">
    <property type="entry name" value="LNT_N"/>
    <property type="match status" value="1"/>
</dbReference>
<evidence type="ECO:0000256" key="2">
    <source>
        <dbReference type="ARBA" id="ARBA00010065"/>
    </source>
</evidence>
<feature type="transmembrane region" description="Helical" evidence="9">
    <location>
        <begin position="149"/>
        <end position="174"/>
    </location>
</feature>
<name>A0A1Y5SEZ6_9RHOB</name>
<dbReference type="InterPro" id="IPR036526">
    <property type="entry name" value="C-N_Hydrolase_sf"/>
</dbReference>
<dbReference type="RefSeq" id="WP_085848985.1">
    <property type="nucleotide sequence ID" value="NZ_FNZV01000003.1"/>
</dbReference>
<dbReference type="AlphaFoldDB" id="A0A1Y5SEZ6"/>
<gene>
    <name evidence="9 11" type="primary">lnt</name>
    <name evidence="11" type="ORF">PAM7971_01792</name>
</gene>
<feature type="transmembrane region" description="Helical" evidence="9">
    <location>
        <begin position="80"/>
        <end position="103"/>
    </location>
</feature>
<feature type="transmembrane region" description="Helical" evidence="9">
    <location>
        <begin position="464"/>
        <end position="481"/>
    </location>
</feature>
<dbReference type="GO" id="GO:0005886">
    <property type="term" value="C:plasma membrane"/>
    <property type="evidence" value="ECO:0007669"/>
    <property type="project" value="UniProtKB-SubCell"/>
</dbReference>
<dbReference type="CDD" id="cd07571">
    <property type="entry name" value="ALP_N-acyl_transferase"/>
    <property type="match status" value="1"/>
</dbReference>
<dbReference type="Gene3D" id="3.60.110.10">
    <property type="entry name" value="Carbon-nitrogen hydrolase"/>
    <property type="match status" value="1"/>
</dbReference>
<dbReference type="GO" id="GO:0042158">
    <property type="term" value="P:lipoprotein biosynthetic process"/>
    <property type="evidence" value="ECO:0007669"/>
    <property type="project" value="UniProtKB-UniRule"/>
</dbReference>
<feature type="transmembrane region" description="Helical" evidence="9">
    <location>
        <begin position="20"/>
        <end position="39"/>
    </location>
</feature>
<comment type="subcellular location">
    <subcellularLocation>
        <location evidence="1 9">Cell membrane</location>
        <topology evidence="1 9">Multi-pass membrane protein</topology>
    </subcellularLocation>
</comment>
<dbReference type="SUPFAM" id="SSF56317">
    <property type="entry name" value="Carbon-nitrogen hydrolase"/>
    <property type="match status" value="1"/>
</dbReference>
<evidence type="ECO:0000256" key="6">
    <source>
        <dbReference type="ARBA" id="ARBA00022989"/>
    </source>
</evidence>
<protein>
    <recommendedName>
        <fullName evidence="9">Apolipoprotein N-acyltransferase</fullName>
        <shortName evidence="9">ALP N-acyltransferase</shortName>
        <ecNumber evidence="9">2.3.1.269</ecNumber>
    </recommendedName>
</protein>
<dbReference type="PANTHER" id="PTHR38686">
    <property type="entry name" value="APOLIPOPROTEIN N-ACYLTRANSFERASE"/>
    <property type="match status" value="1"/>
</dbReference>
<comment type="catalytic activity">
    <reaction evidence="9">
        <text>N-terminal S-1,2-diacyl-sn-glyceryl-L-cysteinyl-[lipoprotein] + a glycerophospholipid = N-acyl-S-1,2-diacyl-sn-glyceryl-L-cysteinyl-[lipoprotein] + a 2-acyl-sn-glycero-3-phospholipid + H(+)</text>
        <dbReference type="Rhea" id="RHEA:48228"/>
        <dbReference type="Rhea" id="RHEA-COMP:14681"/>
        <dbReference type="Rhea" id="RHEA-COMP:14684"/>
        <dbReference type="ChEBI" id="CHEBI:15378"/>
        <dbReference type="ChEBI" id="CHEBI:136912"/>
        <dbReference type="ChEBI" id="CHEBI:140656"/>
        <dbReference type="ChEBI" id="CHEBI:140657"/>
        <dbReference type="ChEBI" id="CHEBI:140660"/>
        <dbReference type="EC" id="2.3.1.269"/>
    </reaction>
</comment>
<keyword evidence="7 9" id="KW-0472">Membrane</keyword>
<proteinExistence type="inferred from homology"/>